<organism evidence="1 2">
    <name type="scientific">Aspergillus glaucus CBS 516.65</name>
    <dbReference type="NCBI Taxonomy" id="1160497"/>
    <lineage>
        <taxon>Eukaryota</taxon>
        <taxon>Fungi</taxon>
        <taxon>Dikarya</taxon>
        <taxon>Ascomycota</taxon>
        <taxon>Pezizomycotina</taxon>
        <taxon>Eurotiomycetes</taxon>
        <taxon>Eurotiomycetidae</taxon>
        <taxon>Eurotiales</taxon>
        <taxon>Aspergillaceae</taxon>
        <taxon>Aspergillus</taxon>
        <taxon>Aspergillus subgen. Aspergillus</taxon>
    </lineage>
</organism>
<reference evidence="2" key="1">
    <citation type="journal article" date="2017" name="Genome Biol.">
        <title>Comparative genomics reveals high biological diversity and specific adaptations in the industrially and medically important fungal genus Aspergillus.</title>
        <authorList>
            <person name="de Vries R.P."/>
            <person name="Riley R."/>
            <person name="Wiebenga A."/>
            <person name="Aguilar-Osorio G."/>
            <person name="Amillis S."/>
            <person name="Uchima C.A."/>
            <person name="Anderluh G."/>
            <person name="Asadollahi M."/>
            <person name="Askin M."/>
            <person name="Barry K."/>
            <person name="Battaglia E."/>
            <person name="Bayram O."/>
            <person name="Benocci T."/>
            <person name="Braus-Stromeyer S.A."/>
            <person name="Caldana C."/>
            <person name="Canovas D."/>
            <person name="Cerqueira G.C."/>
            <person name="Chen F."/>
            <person name="Chen W."/>
            <person name="Choi C."/>
            <person name="Clum A."/>
            <person name="Dos Santos R.A."/>
            <person name="Damasio A.R."/>
            <person name="Diallinas G."/>
            <person name="Emri T."/>
            <person name="Fekete E."/>
            <person name="Flipphi M."/>
            <person name="Freyberg S."/>
            <person name="Gallo A."/>
            <person name="Gournas C."/>
            <person name="Habgood R."/>
            <person name="Hainaut M."/>
            <person name="Harispe M.L."/>
            <person name="Henrissat B."/>
            <person name="Hilden K.S."/>
            <person name="Hope R."/>
            <person name="Hossain A."/>
            <person name="Karabika E."/>
            <person name="Karaffa L."/>
            <person name="Karanyi Z."/>
            <person name="Krasevec N."/>
            <person name="Kuo A."/>
            <person name="Kusch H."/>
            <person name="LaButti K."/>
            <person name="Lagendijk E.L."/>
            <person name="Lapidus A."/>
            <person name="Levasseur A."/>
            <person name="Lindquist E."/>
            <person name="Lipzen A."/>
            <person name="Logrieco A.F."/>
            <person name="MacCabe A."/>
            <person name="Maekelae M.R."/>
            <person name="Malavazi I."/>
            <person name="Melin P."/>
            <person name="Meyer V."/>
            <person name="Mielnichuk N."/>
            <person name="Miskei M."/>
            <person name="Molnar A.P."/>
            <person name="Mule G."/>
            <person name="Ngan C.Y."/>
            <person name="Orejas M."/>
            <person name="Orosz E."/>
            <person name="Ouedraogo J.P."/>
            <person name="Overkamp K.M."/>
            <person name="Park H.-S."/>
            <person name="Perrone G."/>
            <person name="Piumi F."/>
            <person name="Punt P.J."/>
            <person name="Ram A.F."/>
            <person name="Ramon A."/>
            <person name="Rauscher S."/>
            <person name="Record E."/>
            <person name="Riano-Pachon D.M."/>
            <person name="Robert V."/>
            <person name="Roehrig J."/>
            <person name="Ruller R."/>
            <person name="Salamov A."/>
            <person name="Salih N.S."/>
            <person name="Samson R.A."/>
            <person name="Sandor E."/>
            <person name="Sanguinetti M."/>
            <person name="Schuetze T."/>
            <person name="Sepcic K."/>
            <person name="Shelest E."/>
            <person name="Sherlock G."/>
            <person name="Sophianopoulou V."/>
            <person name="Squina F.M."/>
            <person name="Sun H."/>
            <person name="Susca A."/>
            <person name="Todd R.B."/>
            <person name="Tsang A."/>
            <person name="Unkles S.E."/>
            <person name="van de Wiele N."/>
            <person name="van Rossen-Uffink D."/>
            <person name="Oliveira J.V."/>
            <person name="Vesth T.C."/>
            <person name="Visser J."/>
            <person name="Yu J.-H."/>
            <person name="Zhou M."/>
            <person name="Andersen M.R."/>
            <person name="Archer D.B."/>
            <person name="Baker S.E."/>
            <person name="Benoit I."/>
            <person name="Brakhage A.A."/>
            <person name="Braus G.H."/>
            <person name="Fischer R."/>
            <person name="Frisvad J.C."/>
            <person name="Goldman G.H."/>
            <person name="Houbraken J."/>
            <person name="Oakley B."/>
            <person name="Pocsi I."/>
            <person name="Scazzocchio C."/>
            <person name="Seiboth B."/>
            <person name="vanKuyk P.A."/>
            <person name="Wortman J."/>
            <person name="Dyer P.S."/>
            <person name="Grigoriev I.V."/>
        </authorList>
    </citation>
    <scope>NUCLEOTIDE SEQUENCE [LARGE SCALE GENOMIC DNA]</scope>
    <source>
        <strain evidence="2">CBS 516.65</strain>
    </source>
</reference>
<dbReference type="VEuPathDB" id="FungiDB:ASPGLDRAFT_965299"/>
<evidence type="ECO:0000313" key="2">
    <source>
        <dbReference type="Proteomes" id="UP000184300"/>
    </source>
</evidence>
<dbReference type="EMBL" id="KV878890">
    <property type="protein sequence ID" value="OJJ87563.1"/>
    <property type="molecule type" value="Genomic_DNA"/>
</dbReference>
<sequence length="183" mass="20636">MWSFNLELFRPIRLQVSFFLKKKRTLLLLCPPDNQRLSVGASARDVVVCLSVPVCVLATFAQNRLTAQHNTCTRALVQCCTYKYCSLLCILRHQHRGSQDQEPSKGRVTLATVNHWGPTNTYVTLQFSAGLEGAKEKLQHYTSKPFWFSARPAAPNLSKNGVYDNVSFFLICSLLFYSQGDGL</sequence>
<dbReference type="AlphaFoldDB" id="A0A1L9VUG2"/>
<accession>A0A1L9VUG2</accession>
<gene>
    <name evidence="1" type="ORF">ASPGLDRAFT_965299</name>
</gene>
<dbReference type="RefSeq" id="XP_022404246.1">
    <property type="nucleotide sequence ID" value="XM_022550588.1"/>
</dbReference>
<dbReference type="Proteomes" id="UP000184300">
    <property type="component" value="Unassembled WGS sequence"/>
</dbReference>
<dbReference type="GeneID" id="34466848"/>
<name>A0A1L9VUG2_ASPGL</name>
<protein>
    <submittedName>
        <fullName evidence="1">Uncharacterized protein</fullName>
    </submittedName>
</protein>
<evidence type="ECO:0000313" key="1">
    <source>
        <dbReference type="EMBL" id="OJJ87563.1"/>
    </source>
</evidence>
<proteinExistence type="predicted"/>
<keyword evidence="2" id="KW-1185">Reference proteome</keyword>